<evidence type="ECO:0000313" key="8">
    <source>
        <dbReference type="EMBL" id="EFN59479.1"/>
    </source>
</evidence>
<gene>
    <name evidence="8" type="ORF">CHLNCDRAFT_33911</name>
</gene>
<feature type="compositionally biased region" description="Basic and acidic residues" evidence="6">
    <location>
        <begin position="15"/>
        <end position="25"/>
    </location>
</feature>
<proteinExistence type="inferred from homology"/>
<dbReference type="PROSITE" id="PS00893">
    <property type="entry name" value="NUDIX_BOX"/>
    <property type="match status" value="1"/>
</dbReference>
<feature type="region of interest" description="Disordered" evidence="6">
    <location>
        <begin position="1"/>
        <end position="25"/>
    </location>
</feature>
<dbReference type="PROSITE" id="PS51462">
    <property type="entry name" value="NUDIX"/>
    <property type="match status" value="1"/>
</dbReference>
<evidence type="ECO:0000256" key="3">
    <source>
        <dbReference type="ARBA" id="ARBA00022723"/>
    </source>
</evidence>
<organism evidence="9">
    <name type="scientific">Chlorella variabilis</name>
    <name type="common">Green alga</name>
    <dbReference type="NCBI Taxonomy" id="554065"/>
    <lineage>
        <taxon>Eukaryota</taxon>
        <taxon>Viridiplantae</taxon>
        <taxon>Chlorophyta</taxon>
        <taxon>core chlorophytes</taxon>
        <taxon>Trebouxiophyceae</taxon>
        <taxon>Chlorellales</taxon>
        <taxon>Chlorellaceae</taxon>
        <taxon>Chlorella clade</taxon>
        <taxon>Chlorella</taxon>
    </lineage>
</organism>
<name>E1Z582_CHLVA</name>
<evidence type="ECO:0000256" key="6">
    <source>
        <dbReference type="SAM" id="MobiDB-lite"/>
    </source>
</evidence>
<dbReference type="Pfam" id="PF00293">
    <property type="entry name" value="NUDIX"/>
    <property type="match status" value="1"/>
</dbReference>
<dbReference type="OrthoDB" id="2011998at2759"/>
<dbReference type="PANTHER" id="PTHR12629:SF0">
    <property type="entry name" value="DIPHOSPHOINOSITOL-POLYPHOSPHATE DIPHOSPHATASE"/>
    <property type="match status" value="1"/>
</dbReference>
<dbReference type="STRING" id="554065.E1Z582"/>
<dbReference type="Gene3D" id="3.90.79.10">
    <property type="entry name" value="Nucleoside Triphosphate Pyrophosphohydrolase"/>
    <property type="match status" value="1"/>
</dbReference>
<keyword evidence="9" id="KW-1185">Reference proteome</keyword>
<keyword evidence="5" id="KW-0460">Magnesium</keyword>
<dbReference type="GO" id="GO:0005634">
    <property type="term" value="C:nucleus"/>
    <property type="evidence" value="ECO:0007669"/>
    <property type="project" value="TreeGrafter"/>
</dbReference>
<dbReference type="RefSeq" id="XP_005851581.1">
    <property type="nucleotide sequence ID" value="XM_005851519.1"/>
</dbReference>
<dbReference type="PANTHER" id="PTHR12629">
    <property type="entry name" value="DIPHOSPHOINOSITOL POLYPHOSPHATE PHOSPHOHYDROLASE"/>
    <property type="match status" value="1"/>
</dbReference>
<dbReference type="SUPFAM" id="SSF55811">
    <property type="entry name" value="Nudix"/>
    <property type="match status" value="1"/>
</dbReference>
<dbReference type="EMBL" id="GL433836">
    <property type="protein sequence ID" value="EFN59479.1"/>
    <property type="molecule type" value="Genomic_DNA"/>
</dbReference>
<dbReference type="GeneID" id="17358438"/>
<dbReference type="FunCoup" id="E1Z582">
    <property type="interactions" value="993"/>
</dbReference>
<dbReference type="InterPro" id="IPR047198">
    <property type="entry name" value="DDP-like_NUDIX"/>
</dbReference>
<accession>E1Z582</accession>
<evidence type="ECO:0000313" key="9">
    <source>
        <dbReference type="Proteomes" id="UP000008141"/>
    </source>
</evidence>
<dbReference type="GO" id="GO:0016462">
    <property type="term" value="F:pyrophosphatase activity"/>
    <property type="evidence" value="ECO:0007669"/>
    <property type="project" value="InterPro"/>
</dbReference>
<protein>
    <recommendedName>
        <fullName evidence="7">Nudix hydrolase domain-containing protein</fullName>
    </recommendedName>
</protein>
<dbReference type="GO" id="GO:0005737">
    <property type="term" value="C:cytoplasm"/>
    <property type="evidence" value="ECO:0007669"/>
    <property type="project" value="TreeGrafter"/>
</dbReference>
<dbReference type="InParanoid" id="E1Z582"/>
<evidence type="ECO:0000256" key="5">
    <source>
        <dbReference type="ARBA" id="ARBA00022842"/>
    </source>
</evidence>
<evidence type="ECO:0000256" key="4">
    <source>
        <dbReference type="ARBA" id="ARBA00022801"/>
    </source>
</evidence>
<dbReference type="eggNOG" id="KOG2839">
    <property type="taxonomic scope" value="Eukaryota"/>
</dbReference>
<evidence type="ECO:0000256" key="1">
    <source>
        <dbReference type="ARBA" id="ARBA00001946"/>
    </source>
</evidence>
<dbReference type="Proteomes" id="UP000008141">
    <property type="component" value="Unassembled WGS sequence"/>
</dbReference>
<dbReference type="OMA" id="WHEDKLN"/>
<dbReference type="CDD" id="cd04666">
    <property type="entry name" value="NUDIX_DIPP2_like_Nudt4"/>
    <property type="match status" value="1"/>
</dbReference>
<evidence type="ECO:0000256" key="2">
    <source>
        <dbReference type="ARBA" id="ARBA00005582"/>
    </source>
</evidence>
<dbReference type="GO" id="GO:0046872">
    <property type="term" value="F:metal ion binding"/>
    <property type="evidence" value="ECO:0007669"/>
    <property type="project" value="UniProtKB-KW"/>
</dbReference>
<comment type="cofactor">
    <cofactor evidence="1">
        <name>Mg(2+)</name>
        <dbReference type="ChEBI" id="CHEBI:18420"/>
    </cofactor>
</comment>
<dbReference type="AlphaFoldDB" id="E1Z582"/>
<evidence type="ECO:0000259" key="7">
    <source>
        <dbReference type="PROSITE" id="PS51462"/>
    </source>
</evidence>
<dbReference type="InterPro" id="IPR000086">
    <property type="entry name" value="NUDIX_hydrolase_dom"/>
</dbReference>
<comment type="similarity">
    <text evidence="2">Belongs to the Nudix hydrolase family.</text>
</comment>
<keyword evidence="4" id="KW-0378">Hydrolase</keyword>
<dbReference type="KEGG" id="cvr:CHLNCDRAFT_33911"/>
<keyword evidence="3" id="KW-0479">Metal-binding</keyword>
<feature type="domain" description="Nudix hydrolase" evidence="7">
    <location>
        <begin position="26"/>
        <end position="163"/>
    </location>
</feature>
<sequence>MPHRVGGPVPTVSRSGRENQKYGEDGERLVAGSIPVRFTAGVEGPEGVEVLLITSRRGKGHVFPKGGWECDEELRDAAARETVEEAGVRGELEEPIIGKFPYSGKAERQQAGRCVAYLFAMHVSELLPEWPEANQRKREWFSLQEACRRCRYEWMREALLTWMRRRGWEAAAAACQQQCCEEQAATCAAVMATGQVPEVAVPQAYERIAVRT</sequence>
<dbReference type="InterPro" id="IPR020084">
    <property type="entry name" value="NUDIX_hydrolase_CS"/>
</dbReference>
<dbReference type="InterPro" id="IPR015797">
    <property type="entry name" value="NUDIX_hydrolase-like_dom_sf"/>
</dbReference>
<reference evidence="8 9" key="1">
    <citation type="journal article" date="2010" name="Plant Cell">
        <title>The Chlorella variabilis NC64A genome reveals adaptation to photosymbiosis, coevolution with viruses, and cryptic sex.</title>
        <authorList>
            <person name="Blanc G."/>
            <person name="Duncan G."/>
            <person name="Agarkova I."/>
            <person name="Borodovsky M."/>
            <person name="Gurnon J."/>
            <person name="Kuo A."/>
            <person name="Lindquist E."/>
            <person name="Lucas S."/>
            <person name="Pangilinan J."/>
            <person name="Polle J."/>
            <person name="Salamov A."/>
            <person name="Terry A."/>
            <person name="Yamada T."/>
            <person name="Dunigan D.D."/>
            <person name="Grigoriev I.V."/>
            <person name="Claverie J.M."/>
            <person name="Van Etten J.L."/>
        </authorList>
    </citation>
    <scope>NUCLEOTIDE SEQUENCE [LARGE SCALE GENOMIC DNA]</scope>
    <source>
        <strain evidence="8 9">NC64A</strain>
    </source>
</reference>